<feature type="repeat" description="TPR" evidence="2">
    <location>
        <begin position="221"/>
        <end position="254"/>
    </location>
</feature>
<feature type="compositionally biased region" description="Pro residues" evidence="3">
    <location>
        <begin position="56"/>
        <end position="76"/>
    </location>
</feature>
<dbReference type="SMART" id="SM00671">
    <property type="entry name" value="SEL1"/>
    <property type="match status" value="5"/>
</dbReference>
<evidence type="ECO:0000256" key="3">
    <source>
        <dbReference type="SAM" id="MobiDB-lite"/>
    </source>
</evidence>
<feature type="compositionally biased region" description="Gly residues" evidence="3">
    <location>
        <begin position="681"/>
        <end position="691"/>
    </location>
</feature>
<feature type="compositionally biased region" description="Low complexity" evidence="3">
    <location>
        <begin position="522"/>
        <end position="535"/>
    </location>
</feature>
<evidence type="ECO:0000256" key="1">
    <source>
        <dbReference type="ARBA" id="ARBA00022737"/>
    </source>
</evidence>
<feature type="region of interest" description="Disordered" evidence="3">
    <location>
        <begin position="551"/>
        <end position="727"/>
    </location>
</feature>
<dbReference type="PANTHER" id="PTHR46430">
    <property type="entry name" value="PROTEIN SKT5-RELATED"/>
    <property type="match status" value="1"/>
</dbReference>
<name>A0A9P7KF88_9AGAR</name>
<dbReference type="Gene3D" id="1.25.40.10">
    <property type="entry name" value="Tetratricopeptide repeat domain"/>
    <property type="match status" value="2"/>
</dbReference>
<evidence type="ECO:0000256" key="2">
    <source>
        <dbReference type="PROSITE-ProRule" id="PRU00339"/>
    </source>
</evidence>
<reference evidence="4" key="1">
    <citation type="submission" date="2020-07" db="EMBL/GenBank/DDBJ databases">
        <authorList>
            <person name="Nieuwenhuis M."/>
            <person name="Van De Peppel L.J.J."/>
        </authorList>
    </citation>
    <scope>NUCLEOTIDE SEQUENCE</scope>
    <source>
        <strain evidence="4">AP01</strain>
        <tissue evidence="4">Mycelium</tissue>
    </source>
</reference>
<dbReference type="OrthoDB" id="272077at2759"/>
<keyword evidence="1" id="KW-0677">Repeat</keyword>
<keyword evidence="5" id="KW-1185">Reference proteome</keyword>
<organism evidence="4 5">
    <name type="scientific">Asterophora parasitica</name>
    <dbReference type="NCBI Taxonomy" id="117018"/>
    <lineage>
        <taxon>Eukaryota</taxon>
        <taxon>Fungi</taxon>
        <taxon>Dikarya</taxon>
        <taxon>Basidiomycota</taxon>
        <taxon>Agaricomycotina</taxon>
        <taxon>Agaricomycetes</taxon>
        <taxon>Agaricomycetidae</taxon>
        <taxon>Agaricales</taxon>
        <taxon>Tricholomatineae</taxon>
        <taxon>Lyophyllaceae</taxon>
        <taxon>Asterophora</taxon>
    </lineage>
</organism>
<evidence type="ECO:0008006" key="6">
    <source>
        <dbReference type="Google" id="ProtNLM"/>
    </source>
</evidence>
<feature type="region of interest" description="Disordered" evidence="3">
    <location>
        <begin position="469"/>
        <end position="539"/>
    </location>
</feature>
<feature type="compositionally biased region" description="Polar residues" evidence="3">
    <location>
        <begin position="78"/>
        <end position="93"/>
    </location>
</feature>
<dbReference type="EMBL" id="JABCKV010000019">
    <property type="protein sequence ID" value="KAG5646605.1"/>
    <property type="molecule type" value="Genomic_DNA"/>
</dbReference>
<feature type="compositionally biased region" description="Basic and acidic residues" evidence="3">
    <location>
        <begin position="481"/>
        <end position="491"/>
    </location>
</feature>
<dbReference type="InterPro" id="IPR019734">
    <property type="entry name" value="TPR_rpt"/>
</dbReference>
<protein>
    <recommendedName>
        <fullName evidence="6">HCP-like protein</fullName>
    </recommendedName>
</protein>
<feature type="compositionally biased region" description="Polar residues" evidence="3">
    <location>
        <begin position="511"/>
        <end position="520"/>
    </location>
</feature>
<dbReference type="PANTHER" id="PTHR46430:SF2">
    <property type="entry name" value="CHITIN SYNTHASE REGULATORY FACTOR 4"/>
    <property type="match status" value="1"/>
</dbReference>
<dbReference type="SUPFAM" id="SSF81901">
    <property type="entry name" value="HCP-like"/>
    <property type="match status" value="2"/>
</dbReference>
<dbReference type="PROSITE" id="PS50005">
    <property type="entry name" value="TPR"/>
    <property type="match status" value="1"/>
</dbReference>
<comment type="caution">
    <text evidence="4">The sequence shown here is derived from an EMBL/GenBank/DDBJ whole genome shotgun (WGS) entry which is preliminary data.</text>
</comment>
<dbReference type="AlphaFoldDB" id="A0A9P7KF88"/>
<feature type="compositionally biased region" description="Polar residues" evidence="3">
    <location>
        <begin position="33"/>
        <end position="48"/>
    </location>
</feature>
<evidence type="ECO:0000313" key="5">
    <source>
        <dbReference type="Proteomes" id="UP000775547"/>
    </source>
</evidence>
<dbReference type="Proteomes" id="UP000775547">
    <property type="component" value="Unassembled WGS sequence"/>
</dbReference>
<gene>
    <name evidence="4" type="ORF">DXG03_002909</name>
</gene>
<keyword evidence="2" id="KW-0802">TPR repeat</keyword>
<feature type="compositionally biased region" description="Low complexity" evidence="3">
    <location>
        <begin position="568"/>
        <end position="611"/>
    </location>
</feature>
<evidence type="ECO:0000313" key="4">
    <source>
        <dbReference type="EMBL" id="KAG5646605.1"/>
    </source>
</evidence>
<sequence length="744" mass="79168">MESKDLALTWLQMARNLEEYSAINYTPGFAVPQQSARGPSPQLPQGANWSAWAGNQPPPFSSSPPQIPNQLPPFNFPPESTSQPAGQQTTPSLTAPLPTIATLQPAVPNIHNPTFDPALKVAWTRDVLALVDRTINTSSSTDTQVGPAVISDPALLRLAQLAVPTVLQIANSTVQPLPPYVAEAIFLRATLAASGAYPEHVPHNPRLAFRDFEAAGRGGYAPAWFRLGRDYENFNDVSHARDCFERGVKLGVESCAYRMGMAHLLGQLGLPVNSALALPLLHRAATLATTATPQPAYIFALLLLGEFNSLPSPLPTTAFAPFVPAGSTAVLEVRKHLERAAYLGFAPAQYKLGHAYEFAQPPFPFDPLLSVQYYSLASQQGEVEADMALSKWFLCGSGEGEEGGFEKDEALAFTFAEKAARKGLPSAEFAMGYYAEVGVGCPKDLQTAIGWYKHAESHGNNDAAERLSALSQPSPNALSRQQHDNITESKLVRKRTQAKQRSDSLAFNKPFNPNQLQGYTAPQGNQFQGQQGPPQGRVPDAQRLVDNIRQNSLGQGGFPSPQAPPMTPAQQYQQQYQQRPASQHQQSSPPMQQQGGRHPIQQQPQPRPGTAPGRGGGPGVGLRPQQPGGAAHPGHRYTLVDTPLPSPQGGGPAGPPGGRKSPAARPGMGRGAGGRMPSSGYGQGPVPGGPNGAEDYDEPHTPPGVTVGLGGGQVHAPKPSKGPTTFAEMGFQGAKAEDKECVIM</sequence>
<feature type="compositionally biased region" description="Polar residues" evidence="3">
    <location>
        <begin position="469"/>
        <end position="480"/>
    </location>
</feature>
<dbReference type="Pfam" id="PF08238">
    <property type="entry name" value="Sel1"/>
    <property type="match status" value="4"/>
</dbReference>
<proteinExistence type="predicted"/>
<reference evidence="4" key="2">
    <citation type="submission" date="2021-10" db="EMBL/GenBank/DDBJ databases">
        <title>Phylogenomics reveals ancestral predisposition of the termite-cultivated fungus Termitomyces towards a domesticated lifestyle.</title>
        <authorList>
            <person name="Auxier B."/>
            <person name="Grum-Grzhimaylo A."/>
            <person name="Cardenas M.E."/>
            <person name="Lodge J.D."/>
            <person name="Laessoe T."/>
            <person name="Pedersen O."/>
            <person name="Smith M.E."/>
            <person name="Kuyper T.W."/>
            <person name="Franco-Molano E.A."/>
            <person name="Baroni T.J."/>
            <person name="Aanen D.K."/>
        </authorList>
    </citation>
    <scope>NUCLEOTIDE SEQUENCE</scope>
    <source>
        <strain evidence="4">AP01</strain>
        <tissue evidence="4">Mycelium</tissue>
    </source>
</reference>
<accession>A0A9P7KF88</accession>
<feature type="region of interest" description="Disordered" evidence="3">
    <location>
        <begin position="33"/>
        <end position="95"/>
    </location>
</feature>
<feature type="compositionally biased region" description="Low complexity" evidence="3">
    <location>
        <begin position="658"/>
        <end position="667"/>
    </location>
</feature>
<dbReference type="InterPro" id="IPR051726">
    <property type="entry name" value="Chitin_Synth_Reg"/>
</dbReference>
<dbReference type="InterPro" id="IPR006597">
    <property type="entry name" value="Sel1-like"/>
</dbReference>
<dbReference type="InterPro" id="IPR011990">
    <property type="entry name" value="TPR-like_helical_dom_sf"/>
</dbReference>